<dbReference type="Proteomes" id="UP000652761">
    <property type="component" value="Unassembled WGS sequence"/>
</dbReference>
<evidence type="ECO:0000313" key="1">
    <source>
        <dbReference type="EMBL" id="MQL84937.1"/>
    </source>
</evidence>
<keyword evidence="2" id="KW-1185">Reference proteome</keyword>
<organism evidence="1 2">
    <name type="scientific">Colocasia esculenta</name>
    <name type="common">Wild taro</name>
    <name type="synonym">Arum esculentum</name>
    <dbReference type="NCBI Taxonomy" id="4460"/>
    <lineage>
        <taxon>Eukaryota</taxon>
        <taxon>Viridiplantae</taxon>
        <taxon>Streptophyta</taxon>
        <taxon>Embryophyta</taxon>
        <taxon>Tracheophyta</taxon>
        <taxon>Spermatophyta</taxon>
        <taxon>Magnoliopsida</taxon>
        <taxon>Liliopsida</taxon>
        <taxon>Araceae</taxon>
        <taxon>Aroideae</taxon>
        <taxon>Colocasieae</taxon>
        <taxon>Colocasia</taxon>
    </lineage>
</organism>
<name>A0A843UR72_COLES</name>
<protein>
    <submittedName>
        <fullName evidence="1">Uncharacterized protein</fullName>
    </submittedName>
</protein>
<reference evidence="1" key="1">
    <citation type="submission" date="2017-07" db="EMBL/GenBank/DDBJ databases">
        <title>Taro Niue Genome Assembly and Annotation.</title>
        <authorList>
            <person name="Atibalentja N."/>
            <person name="Keating K."/>
            <person name="Fields C.J."/>
        </authorList>
    </citation>
    <scope>NUCLEOTIDE SEQUENCE</scope>
    <source>
        <strain evidence="1">Niue_2</strain>
        <tissue evidence="1">Leaf</tissue>
    </source>
</reference>
<gene>
    <name evidence="1" type="ORF">Taro_017460</name>
</gene>
<accession>A0A843UR72</accession>
<dbReference type="AlphaFoldDB" id="A0A843UR72"/>
<evidence type="ECO:0000313" key="2">
    <source>
        <dbReference type="Proteomes" id="UP000652761"/>
    </source>
</evidence>
<comment type="caution">
    <text evidence="1">The sequence shown here is derived from an EMBL/GenBank/DDBJ whole genome shotgun (WGS) entry which is preliminary data.</text>
</comment>
<sequence length="81" mass="8975">MFSACERDRGMRRVLNATALGVALLLPLLSGRRLHACHASHVGRPAYVGLEKETAAYVAFRLACRSRVTRTSYSSHVYRGL</sequence>
<dbReference type="EMBL" id="NMUH01000796">
    <property type="protein sequence ID" value="MQL84937.1"/>
    <property type="molecule type" value="Genomic_DNA"/>
</dbReference>
<proteinExistence type="predicted"/>